<comment type="caution">
    <text evidence="2">The sequence shown here is derived from an EMBL/GenBank/DDBJ whole genome shotgun (WGS) entry which is preliminary data.</text>
</comment>
<evidence type="ECO:0008006" key="4">
    <source>
        <dbReference type="Google" id="ProtNLM"/>
    </source>
</evidence>
<keyword evidence="1" id="KW-1133">Transmembrane helix</keyword>
<dbReference type="RefSeq" id="WP_317563635.1">
    <property type="nucleotide sequence ID" value="NZ_JAWLJX010000001.1"/>
</dbReference>
<evidence type="ECO:0000313" key="3">
    <source>
        <dbReference type="Proteomes" id="UP001185755"/>
    </source>
</evidence>
<accession>A0ABU4B9S3</accession>
<dbReference type="EMBL" id="JAWLJX010000001">
    <property type="protein sequence ID" value="MDV6260927.1"/>
    <property type="molecule type" value="Genomic_DNA"/>
</dbReference>
<reference evidence="2 3" key="1">
    <citation type="submission" date="2023-10" db="EMBL/GenBank/DDBJ databases">
        <title>Development of a sustainable strategy for remediation of hydrocarbon-contaminated territories based on the waste exchange concept.</title>
        <authorList>
            <person name="Krivoruchko A."/>
        </authorList>
    </citation>
    <scope>NUCLEOTIDE SEQUENCE [LARGE SCALE GENOMIC DNA]</scope>
    <source>
        <strain evidence="2 3">IEGM 1323</strain>
    </source>
</reference>
<proteinExistence type="predicted"/>
<keyword evidence="3" id="KW-1185">Reference proteome</keyword>
<evidence type="ECO:0000313" key="2">
    <source>
        <dbReference type="EMBL" id="MDV6260927.1"/>
    </source>
</evidence>
<evidence type="ECO:0000256" key="1">
    <source>
        <dbReference type="SAM" id="Phobius"/>
    </source>
</evidence>
<keyword evidence="1" id="KW-0812">Transmembrane</keyword>
<dbReference type="Proteomes" id="UP001185755">
    <property type="component" value="Unassembled WGS sequence"/>
</dbReference>
<feature type="transmembrane region" description="Helical" evidence="1">
    <location>
        <begin position="70"/>
        <end position="89"/>
    </location>
</feature>
<sequence>MMRKSAPQSMFRDGAGSLALVAGIVAVICAFVPFVGDFVTIPTGLVAVISGWIGLGRAVEGDASNGREAVIGAALGGAGLFIVFLTFAASSM</sequence>
<feature type="transmembrane region" description="Helical" evidence="1">
    <location>
        <begin position="39"/>
        <end position="58"/>
    </location>
</feature>
<keyword evidence="1" id="KW-0472">Membrane</keyword>
<gene>
    <name evidence="2" type="ORF">R3P96_06205</name>
</gene>
<protein>
    <recommendedName>
        <fullName evidence="4">DUF4190 domain-containing protein</fullName>
    </recommendedName>
</protein>
<name>A0ABU4B9S3_9NOCA</name>
<organism evidence="2 3">
    <name type="scientific">Rhodococcoides yunnanense</name>
    <dbReference type="NCBI Taxonomy" id="278209"/>
    <lineage>
        <taxon>Bacteria</taxon>
        <taxon>Bacillati</taxon>
        <taxon>Actinomycetota</taxon>
        <taxon>Actinomycetes</taxon>
        <taxon>Mycobacteriales</taxon>
        <taxon>Nocardiaceae</taxon>
        <taxon>Rhodococcoides</taxon>
    </lineage>
</organism>